<dbReference type="GO" id="GO:0031469">
    <property type="term" value="C:bacterial microcompartment"/>
    <property type="evidence" value="ECO:0007669"/>
    <property type="project" value="UniProtKB-SubCell"/>
</dbReference>
<dbReference type="SMART" id="SM00877">
    <property type="entry name" value="BMC"/>
    <property type="match status" value="2"/>
</dbReference>
<evidence type="ECO:0000259" key="4">
    <source>
        <dbReference type="PROSITE" id="PS51930"/>
    </source>
</evidence>
<protein>
    <submittedName>
        <fullName evidence="5">Propanediol utilization protein</fullName>
    </submittedName>
</protein>
<sequence length="182" mass="18641">MSKALGMLEFTSIAKGMEAADAMTKAADIRLEEAKTICPGKYLIIVSGDVAAVSAAVEAGEAVGRQTIVDRLLIASIHEELLAGLNGSNDIGNVNSVGVIEFFSVASAVIAADAAAKAADVKMIEVRLAMAIGGKSFIVMTGELSAVNAAVDAGVMAARDAGMLIGKTVIPSPTKEFFQKLL</sequence>
<dbReference type="RefSeq" id="WP_020582515.1">
    <property type="nucleotide sequence ID" value="NZ_JOJP01000001.1"/>
</dbReference>
<dbReference type="InterPro" id="IPR000249">
    <property type="entry name" value="BMC_dom"/>
</dbReference>
<dbReference type="STRING" id="305900.GV64_00630"/>
<dbReference type="InterPro" id="IPR011238">
    <property type="entry name" value="Micro_shell_prot_PduT"/>
</dbReference>
<dbReference type="Gene3D" id="3.30.70.1710">
    <property type="match status" value="2"/>
</dbReference>
<reference evidence="5 6" key="1">
    <citation type="submission" date="2014-06" db="EMBL/GenBank/DDBJ databases">
        <title>Whole Genome Sequences of Three Symbiotic Endozoicomonas Bacteria.</title>
        <authorList>
            <person name="Neave M.J."/>
            <person name="Apprill A."/>
            <person name="Voolstra C.R."/>
        </authorList>
    </citation>
    <scope>NUCLEOTIDE SEQUENCE [LARGE SCALE GENOMIC DNA]</scope>
    <source>
        <strain evidence="5 6">DSM 22380</strain>
    </source>
</reference>
<dbReference type="AlphaFoldDB" id="A0A081K5K9"/>
<evidence type="ECO:0000313" key="5">
    <source>
        <dbReference type="EMBL" id="KEI69435.1"/>
    </source>
</evidence>
<proteinExistence type="inferred from homology"/>
<comment type="subcellular location">
    <subcellularLocation>
        <location evidence="1">Bacterial microcompartment</location>
    </subcellularLocation>
</comment>
<evidence type="ECO:0000256" key="2">
    <source>
        <dbReference type="ARBA" id="ARBA00024446"/>
    </source>
</evidence>
<dbReference type="Pfam" id="PF00936">
    <property type="entry name" value="BMC"/>
    <property type="match status" value="2"/>
</dbReference>
<dbReference type="InterPro" id="IPR050575">
    <property type="entry name" value="BMC_shell"/>
</dbReference>
<dbReference type="eggNOG" id="COG4577">
    <property type="taxonomic scope" value="Bacteria"/>
</dbReference>
<comment type="caution">
    <text evidence="5">The sequence shown here is derived from an EMBL/GenBank/DDBJ whole genome shotgun (WGS) entry which is preliminary data.</text>
</comment>
<dbReference type="InterPro" id="IPR037233">
    <property type="entry name" value="CcmK-like_sf"/>
</dbReference>
<comment type="similarity">
    <text evidence="3">Belongs to the bacterial microcompartments protein family.</text>
</comment>
<accession>A0A081K5K9</accession>
<dbReference type="CDD" id="cd07054">
    <property type="entry name" value="BMC_PduT_repeat2"/>
    <property type="match status" value="1"/>
</dbReference>
<evidence type="ECO:0000256" key="3">
    <source>
        <dbReference type="PROSITE-ProRule" id="PRU01278"/>
    </source>
</evidence>
<dbReference type="CDD" id="cd07053">
    <property type="entry name" value="BMC_PduT_repeat1"/>
    <property type="match status" value="1"/>
</dbReference>
<dbReference type="SUPFAM" id="SSF143414">
    <property type="entry name" value="CcmK-like"/>
    <property type="match status" value="2"/>
</dbReference>
<gene>
    <name evidence="5" type="ORF">GV64_00630</name>
</gene>
<evidence type="ECO:0000256" key="1">
    <source>
        <dbReference type="ARBA" id="ARBA00024322"/>
    </source>
</evidence>
<dbReference type="EMBL" id="JOJP01000001">
    <property type="protein sequence ID" value="KEI69435.1"/>
    <property type="molecule type" value="Genomic_DNA"/>
</dbReference>
<dbReference type="Proteomes" id="UP000027997">
    <property type="component" value="Unassembled WGS sequence"/>
</dbReference>
<evidence type="ECO:0000313" key="6">
    <source>
        <dbReference type="Proteomes" id="UP000027997"/>
    </source>
</evidence>
<feature type="domain" description="BMC" evidence="4">
    <location>
        <begin position="4"/>
        <end position="86"/>
    </location>
</feature>
<feature type="domain" description="BMC" evidence="4">
    <location>
        <begin position="96"/>
        <end position="182"/>
    </location>
</feature>
<name>A0A081K5K9_9GAMM</name>
<keyword evidence="2" id="KW-1283">Bacterial microcompartment</keyword>
<dbReference type="PANTHER" id="PTHR33941:SF11">
    <property type="entry name" value="BACTERIAL MICROCOMPARTMENT SHELL PROTEIN PDUJ"/>
    <property type="match status" value="1"/>
</dbReference>
<keyword evidence="6" id="KW-1185">Reference proteome</keyword>
<dbReference type="PROSITE" id="PS51930">
    <property type="entry name" value="BMC_2"/>
    <property type="match status" value="2"/>
</dbReference>
<dbReference type="PIRSF" id="PIRSF034834">
    <property type="entry name" value="PduT"/>
    <property type="match status" value="1"/>
</dbReference>
<organism evidence="5 6">
    <name type="scientific">Endozoicomonas elysicola</name>
    <dbReference type="NCBI Taxonomy" id="305900"/>
    <lineage>
        <taxon>Bacteria</taxon>
        <taxon>Pseudomonadati</taxon>
        <taxon>Pseudomonadota</taxon>
        <taxon>Gammaproteobacteria</taxon>
        <taxon>Oceanospirillales</taxon>
        <taxon>Endozoicomonadaceae</taxon>
        <taxon>Endozoicomonas</taxon>
    </lineage>
</organism>
<dbReference type="InterPro" id="IPR044872">
    <property type="entry name" value="CcmK/CsoS1_BMC"/>
</dbReference>
<dbReference type="PANTHER" id="PTHR33941">
    <property type="entry name" value="PROPANEDIOL UTILIZATION PROTEIN PDUA"/>
    <property type="match status" value="1"/>
</dbReference>